<reference evidence="2 3" key="1">
    <citation type="submission" date="2018-05" db="EMBL/GenBank/DDBJ databases">
        <title>Complete Genome Sequence of Methylobacterium sp. 17Sr1-28.</title>
        <authorList>
            <person name="Srinivasan S."/>
        </authorList>
    </citation>
    <scope>NUCLEOTIDE SEQUENCE [LARGE SCALE GENOMIC DNA]</scope>
    <source>
        <strain evidence="2 3">17Sr1-28</strain>
    </source>
</reference>
<dbReference type="OrthoDB" id="7993967at2"/>
<dbReference type="RefSeq" id="WP_109959874.1">
    <property type="nucleotide sequence ID" value="NZ_CP029553.1"/>
</dbReference>
<accession>A0A2U8WN16</accession>
<evidence type="ECO:0000256" key="1">
    <source>
        <dbReference type="SAM" id="SignalP"/>
    </source>
</evidence>
<gene>
    <name evidence="2" type="ORF">DK419_15560</name>
</gene>
<evidence type="ECO:0000313" key="3">
    <source>
        <dbReference type="Proteomes" id="UP000245444"/>
    </source>
</evidence>
<keyword evidence="3" id="KW-1185">Reference proteome</keyword>
<organism evidence="2 3">
    <name type="scientific">Methylobacterium terrae</name>
    <dbReference type="NCBI Taxonomy" id="2202827"/>
    <lineage>
        <taxon>Bacteria</taxon>
        <taxon>Pseudomonadati</taxon>
        <taxon>Pseudomonadota</taxon>
        <taxon>Alphaproteobacteria</taxon>
        <taxon>Hyphomicrobiales</taxon>
        <taxon>Methylobacteriaceae</taxon>
        <taxon>Methylobacterium</taxon>
    </lineage>
</organism>
<evidence type="ECO:0000313" key="2">
    <source>
        <dbReference type="EMBL" id="AWN47549.1"/>
    </source>
</evidence>
<protein>
    <submittedName>
        <fullName evidence="2">Uncharacterized protein</fullName>
    </submittedName>
</protein>
<keyword evidence="1" id="KW-0732">Signal</keyword>
<feature type="chain" id="PRO_5015879657" evidence="1">
    <location>
        <begin position="33"/>
        <end position="267"/>
    </location>
</feature>
<sequence length="267" mass="27769">MVSMTLALLTALPARRAIGAGAAALLAAPVKAQVAPSTRVHALALPAPVAVADPILSAIRAHRRAWAAFQVAPDEEASEAEEAEYEAAQALLGVTCSTRPGAHALIAHLRWYVAEEVDNLLTAGLGGCHLGSQLKARLAELVMFVPEASPPAVIALPAPRGPSPLLAAIETYRSANLAVTQAVADYVRAEQDSAPDEPLMLAIADRASDEEVAALNALLALTPANAEEVRTLATYLAEVSTDFDKGAFGAWLFQRFAVMLANAAAQA</sequence>
<dbReference type="EMBL" id="CP029553">
    <property type="protein sequence ID" value="AWN47549.1"/>
    <property type="molecule type" value="Genomic_DNA"/>
</dbReference>
<name>A0A2U8WN16_9HYPH</name>
<dbReference type="KEGG" id="mtea:DK419_15560"/>
<dbReference type="AlphaFoldDB" id="A0A2U8WN16"/>
<proteinExistence type="predicted"/>
<feature type="signal peptide" evidence="1">
    <location>
        <begin position="1"/>
        <end position="32"/>
    </location>
</feature>
<dbReference type="Proteomes" id="UP000245444">
    <property type="component" value="Chromosome"/>
</dbReference>